<name>A0ABU8XLX3_9BURK</name>
<proteinExistence type="predicted"/>
<organism evidence="1 2">
    <name type="scientific">Variovorax robiniae</name>
    <dbReference type="NCBI Taxonomy" id="1836199"/>
    <lineage>
        <taxon>Bacteria</taxon>
        <taxon>Pseudomonadati</taxon>
        <taxon>Pseudomonadota</taxon>
        <taxon>Betaproteobacteria</taxon>
        <taxon>Burkholderiales</taxon>
        <taxon>Comamonadaceae</taxon>
        <taxon>Variovorax</taxon>
    </lineage>
</organism>
<dbReference type="RefSeq" id="WP_340340122.1">
    <property type="nucleotide sequence ID" value="NZ_JBBKZS010000061.1"/>
</dbReference>
<accession>A0ABU8XLX3</accession>
<gene>
    <name evidence="1" type="ORF">WKW79_36555</name>
</gene>
<dbReference type="Proteomes" id="UP001367030">
    <property type="component" value="Unassembled WGS sequence"/>
</dbReference>
<reference evidence="1 2" key="1">
    <citation type="submission" date="2024-03" db="EMBL/GenBank/DDBJ databases">
        <title>Novel species of the genus Variovorax.</title>
        <authorList>
            <person name="Liu Q."/>
            <person name="Xin Y.-H."/>
        </authorList>
    </citation>
    <scope>NUCLEOTIDE SEQUENCE [LARGE SCALE GENOMIC DNA]</scope>
    <source>
        <strain evidence="1 2">KACC 18901</strain>
    </source>
</reference>
<comment type="caution">
    <text evidence="1">The sequence shown here is derived from an EMBL/GenBank/DDBJ whole genome shotgun (WGS) entry which is preliminary data.</text>
</comment>
<protein>
    <submittedName>
        <fullName evidence="1">Uncharacterized protein</fullName>
    </submittedName>
</protein>
<dbReference type="EMBL" id="JBBKZS010000061">
    <property type="protein sequence ID" value="MEJ8860093.1"/>
    <property type="molecule type" value="Genomic_DNA"/>
</dbReference>
<evidence type="ECO:0000313" key="1">
    <source>
        <dbReference type="EMBL" id="MEJ8860093.1"/>
    </source>
</evidence>
<keyword evidence="2" id="KW-1185">Reference proteome</keyword>
<evidence type="ECO:0000313" key="2">
    <source>
        <dbReference type="Proteomes" id="UP001367030"/>
    </source>
</evidence>
<sequence>MLVGLGTKGKSGFFNGRVQTVNGSTLLVVDEGTLALGRIEAEKAVVFHGNRITDGAVVVGYGIQSGQRSVTRVSGAAATAAVVDAQCISMSPMGNMLSAAMQLAK</sequence>